<keyword evidence="3" id="KW-1185">Reference proteome</keyword>
<dbReference type="Proteomes" id="UP000472270">
    <property type="component" value="Unassembled WGS sequence"/>
</dbReference>
<evidence type="ECO:0000256" key="1">
    <source>
        <dbReference type="SAM" id="MobiDB-lite"/>
    </source>
</evidence>
<feature type="region of interest" description="Disordered" evidence="1">
    <location>
        <begin position="1"/>
        <end position="91"/>
    </location>
</feature>
<name>A0A673GCR0_9TELE</name>
<sequence length="157" mass="15872">MTDVVTSSGVSSEGMAGGMTDVVTSSGVSSEGMAGGMSDVVTSSGVSPEGMAGETVSSRSSKGVGGMTDVVTSSGVSSEGMTGETVSSRTSSEVGGMADIVLCLAGSCLCPRLRGSRGRTGGRSRANRPAHSRCDKKLRNHYRGRLRRILITGMVSN</sequence>
<feature type="compositionally biased region" description="Polar residues" evidence="1">
    <location>
        <begin position="1"/>
        <end position="11"/>
    </location>
</feature>
<reference evidence="2" key="1">
    <citation type="submission" date="2025-08" db="UniProtKB">
        <authorList>
            <consortium name="Ensembl"/>
        </authorList>
    </citation>
    <scope>IDENTIFICATION</scope>
</reference>
<feature type="compositionally biased region" description="Polar residues" evidence="1">
    <location>
        <begin position="70"/>
        <end position="91"/>
    </location>
</feature>
<dbReference type="AlphaFoldDB" id="A0A673GCR0"/>
<dbReference type="Ensembl" id="ENSSRHT00000010623.1">
    <property type="protein sequence ID" value="ENSSRHP00000010309.1"/>
    <property type="gene ID" value="ENSSRHG00000005806.1"/>
</dbReference>
<reference evidence="2" key="2">
    <citation type="submission" date="2025-09" db="UniProtKB">
        <authorList>
            <consortium name="Ensembl"/>
        </authorList>
    </citation>
    <scope>IDENTIFICATION</scope>
</reference>
<proteinExistence type="predicted"/>
<evidence type="ECO:0000313" key="3">
    <source>
        <dbReference type="Proteomes" id="UP000472270"/>
    </source>
</evidence>
<protein>
    <submittedName>
        <fullName evidence="2">Uncharacterized protein</fullName>
    </submittedName>
</protein>
<accession>A0A673GCR0</accession>
<organism evidence="2 3">
    <name type="scientific">Sinocyclocheilus rhinocerous</name>
    <dbReference type="NCBI Taxonomy" id="307959"/>
    <lineage>
        <taxon>Eukaryota</taxon>
        <taxon>Metazoa</taxon>
        <taxon>Chordata</taxon>
        <taxon>Craniata</taxon>
        <taxon>Vertebrata</taxon>
        <taxon>Euteleostomi</taxon>
        <taxon>Actinopterygii</taxon>
        <taxon>Neopterygii</taxon>
        <taxon>Teleostei</taxon>
        <taxon>Ostariophysi</taxon>
        <taxon>Cypriniformes</taxon>
        <taxon>Cyprinidae</taxon>
        <taxon>Cyprininae</taxon>
        <taxon>Sinocyclocheilus</taxon>
    </lineage>
</organism>
<evidence type="ECO:0000313" key="2">
    <source>
        <dbReference type="Ensembl" id="ENSSRHP00000010309.1"/>
    </source>
</evidence>